<keyword evidence="2" id="KW-0560">Oxidoreductase</keyword>
<comment type="caution">
    <text evidence="3">The sequence shown here is derived from an EMBL/GenBank/DDBJ whole genome shotgun (WGS) entry which is preliminary data.</text>
</comment>
<name>R5TXI7_MEDGN</name>
<dbReference type="PANTHER" id="PTHR43008:SF4">
    <property type="entry name" value="CHAIN DEHYDROGENASE, PUTATIVE (AFU_ORTHOLOGUE AFUA_4G08710)-RELATED"/>
    <property type="match status" value="1"/>
</dbReference>
<dbReference type="InterPro" id="IPR002347">
    <property type="entry name" value="SDR_fam"/>
</dbReference>
<reference evidence="3" key="1">
    <citation type="submission" date="2012-11" db="EMBL/GenBank/DDBJ databases">
        <title>Dependencies among metagenomic species, viruses, plasmids and units of genetic variation.</title>
        <authorList>
            <person name="Nielsen H.B."/>
            <person name="Almeida M."/>
            <person name="Juncker A.S."/>
            <person name="Rasmussen S."/>
            <person name="Li J."/>
            <person name="Sunagawa S."/>
            <person name="Plichta D."/>
            <person name="Gautier L."/>
            <person name="Le Chatelier E."/>
            <person name="Peletier E."/>
            <person name="Bonde I."/>
            <person name="Nielsen T."/>
            <person name="Manichanh C."/>
            <person name="Arumugam M."/>
            <person name="Batto J."/>
            <person name="Santos M.B.Q.D."/>
            <person name="Blom N."/>
            <person name="Borruel N."/>
            <person name="Burgdorf K.S."/>
            <person name="Boumezbeur F."/>
            <person name="Casellas F."/>
            <person name="Dore J."/>
            <person name="Guarner F."/>
            <person name="Hansen T."/>
            <person name="Hildebrand F."/>
            <person name="Kaas R.S."/>
            <person name="Kennedy S."/>
            <person name="Kristiansen K."/>
            <person name="Kultima J.R."/>
            <person name="Leonard P."/>
            <person name="Levenez F."/>
            <person name="Lund O."/>
            <person name="Moumen B."/>
            <person name="Le Paslier D."/>
            <person name="Pons N."/>
            <person name="Pedersen O."/>
            <person name="Prifti E."/>
            <person name="Qin J."/>
            <person name="Raes J."/>
            <person name="Tap J."/>
            <person name="Tims S."/>
            <person name="Ussery D.W."/>
            <person name="Yamada T."/>
            <person name="MetaHit consortium"/>
            <person name="Renault P."/>
            <person name="Sicheritz-Ponten T."/>
            <person name="Bork P."/>
            <person name="Wang J."/>
            <person name="Brunak S."/>
            <person name="Ehrlich S.D."/>
        </authorList>
    </citation>
    <scope>NUCLEOTIDE SEQUENCE [LARGE SCALE GENOMIC DNA]</scope>
</reference>
<dbReference type="AlphaFoldDB" id="R5TXI7"/>
<protein>
    <submittedName>
        <fullName evidence="3">Short-chain dehydrogenase/reductase SDR</fullName>
    </submittedName>
</protein>
<dbReference type="SUPFAM" id="SSF51735">
    <property type="entry name" value="NAD(P)-binding Rossmann-fold domains"/>
    <property type="match status" value="1"/>
</dbReference>
<evidence type="ECO:0000256" key="1">
    <source>
        <dbReference type="ARBA" id="ARBA00006484"/>
    </source>
</evidence>
<evidence type="ECO:0000256" key="2">
    <source>
        <dbReference type="ARBA" id="ARBA00023002"/>
    </source>
</evidence>
<sequence>MADSGRIYSELKGDENEMNKRICVITGGGSGMGLETAMIMGKTHYIIICGRTAGKLQHAIKTLQEKGVECEAFSCNVGDLYSVRKLANHAHELGEVQAVIHAAGMSPHMGEAEDILKTNALGTIYINTEFAKVMGKGGCILDVSSMSAYLTPSIVMPRKLYKYALEEVELFRKKMNKRLQIFPKSVRTGVAYGISKDFVIWYSKQSAPQSNDSENQERSHICFLLL</sequence>
<dbReference type="CDD" id="cd05233">
    <property type="entry name" value="SDR_c"/>
    <property type="match status" value="1"/>
</dbReference>
<dbReference type="Pfam" id="PF00106">
    <property type="entry name" value="adh_short"/>
    <property type="match status" value="1"/>
</dbReference>
<dbReference type="EMBL" id="CBAL010000113">
    <property type="protein sequence ID" value="CCZ68019.1"/>
    <property type="molecule type" value="Genomic_DNA"/>
</dbReference>
<accession>R5TXI7</accession>
<dbReference type="GO" id="GO:0050664">
    <property type="term" value="F:oxidoreductase activity, acting on NAD(P)H, oxygen as acceptor"/>
    <property type="evidence" value="ECO:0007669"/>
    <property type="project" value="TreeGrafter"/>
</dbReference>
<gene>
    <name evidence="3" type="ORF">BN481_00844</name>
</gene>
<dbReference type="InterPro" id="IPR036291">
    <property type="entry name" value="NAD(P)-bd_dom_sf"/>
</dbReference>
<proteinExistence type="inferred from homology"/>
<comment type="similarity">
    <text evidence="1">Belongs to the short-chain dehydrogenases/reductases (SDR) family.</text>
</comment>
<organism evidence="3 4">
    <name type="scientific">Mediterraneibacter gnavus CAG:126</name>
    <dbReference type="NCBI Taxonomy" id="1263106"/>
    <lineage>
        <taxon>Bacteria</taxon>
        <taxon>Bacillati</taxon>
        <taxon>Bacillota</taxon>
        <taxon>Clostridia</taxon>
        <taxon>Lachnospirales</taxon>
        <taxon>Lachnospiraceae</taxon>
        <taxon>Mediterraneibacter</taxon>
    </lineage>
</organism>
<evidence type="ECO:0000313" key="4">
    <source>
        <dbReference type="Proteomes" id="UP000018114"/>
    </source>
</evidence>
<dbReference type="PANTHER" id="PTHR43008">
    <property type="entry name" value="BENZIL REDUCTASE"/>
    <property type="match status" value="1"/>
</dbReference>
<evidence type="ECO:0000313" key="3">
    <source>
        <dbReference type="EMBL" id="CCZ68019.1"/>
    </source>
</evidence>
<dbReference type="Gene3D" id="3.40.50.720">
    <property type="entry name" value="NAD(P)-binding Rossmann-like Domain"/>
    <property type="match status" value="1"/>
</dbReference>
<dbReference type="PRINTS" id="PR00081">
    <property type="entry name" value="GDHRDH"/>
</dbReference>
<dbReference type="Proteomes" id="UP000018114">
    <property type="component" value="Unassembled WGS sequence"/>
</dbReference>